<accession>A0A3N4KXF3</accession>
<protein>
    <submittedName>
        <fullName evidence="2">Uncharacterized protein</fullName>
    </submittedName>
</protein>
<proteinExistence type="predicted"/>
<keyword evidence="1" id="KW-0472">Membrane</keyword>
<dbReference type="AlphaFoldDB" id="A0A3N4KXF3"/>
<feature type="transmembrane region" description="Helical" evidence="1">
    <location>
        <begin position="43"/>
        <end position="62"/>
    </location>
</feature>
<dbReference type="PROSITE" id="PS51257">
    <property type="entry name" value="PROKAR_LIPOPROTEIN"/>
    <property type="match status" value="1"/>
</dbReference>
<dbReference type="STRING" id="1392247.A0A3N4KXF3"/>
<reference evidence="2 3" key="1">
    <citation type="journal article" date="2018" name="Nat. Ecol. Evol.">
        <title>Pezizomycetes genomes reveal the molecular basis of ectomycorrhizal truffle lifestyle.</title>
        <authorList>
            <person name="Murat C."/>
            <person name="Payen T."/>
            <person name="Noel B."/>
            <person name="Kuo A."/>
            <person name="Morin E."/>
            <person name="Chen J."/>
            <person name="Kohler A."/>
            <person name="Krizsan K."/>
            <person name="Balestrini R."/>
            <person name="Da Silva C."/>
            <person name="Montanini B."/>
            <person name="Hainaut M."/>
            <person name="Levati E."/>
            <person name="Barry K.W."/>
            <person name="Belfiori B."/>
            <person name="Cichocki N."/>
            <person name="Clum A."/>
            <person name="Dockter R.B."/>
            <person name="Fauchery L."/>
            <person name="Guy J."/>
            <person name="Iotti M."/>
            <person name="Le Tacon F."/>
            <person name="Lindquist E.A."/>
            <person name="Lipzen A."/>
            <person name="Malagnac F."/>
            <person name="Mello A."/>
            <person name="Molinier V."/>
            <person name="Miyauchi S."/>
            <person name="Poulain J."/>
            <person name="Riccioni C."/>
            <person name="Rubini A."/>
            <person name="Sitrit Y."/>
            <person name="Splivallo R."/>
            <person name="Traeger S."/>
            <person name="Wang M."/>
            <person name="Zifcakova L."/>
            <person name="Wipf D."/>
            <person name="Zambonelli A."/>
            <person name="Paolocci F."/>
            <person name="Nowrousian M."/>
            <person name="Ottonello S."/>
            <person name="Baldrian P."/>
            <person name="Spatafora J.W."/>
            <person name="Henrissat B."/>
            <person name="Nagy L.G."/>
            <person name="Aury J.M."/>
            <person name="Wincker P."/>
            <person name="Grigoriev I.V."/>
            <person name="Bonfante P."/>
            <person name="Martin F.M."/>
        </authorList>
    </citation>
    <scope>NUCLEOTIDE SEQUENCE [LARGE SCALE GENOMIC DNA]</scope>
    <source>
        <strain evidence="2 3">CCBAS932</strain>
    </source>
</reference>
<keyword evidence="1" id="KW-1133">Transmembrane helix</keyword>
<name>A0A3N4KXF3_9PEZI</name>
<dbReference type="OrthoDB" id="5392605at2759"/>
<sequence length="229" mass="25183">MILKRLRGFTIAVSVLALVSNGLSACLFHKLSSDTTYRSSDSLALYTYFAAFISGLGVYGSIKQHAYTLSIFANFFILDTVVSVFSRFVLLFIFSTFRDHLCDAESPSSGLLSLTLPHGTFHTTTFNHISDIVEAAGVDGVGLGPSVPKSEAWGCSEMMQISIMVGWIGLFTSTLVQMFFAIMVRHYAMSLWKTEDGYIPLNNADLEEGVVNDEFGRAGKASHQLEKIY</sequence>
<feature type="transmembrane region" description="Helical" evidence="1">
    <location>
        <begin position="69"/>
        <end position="94"/>
    </location>
</feature>
<dbReference type="InParanoid" id="A0A3N4KXF3"/>
<dbReference type="Proteomes" id="UP000277580">
    <property type="component" value="Unassembled WGS sequence"/>
</dbReference>
<feature type="transmembrane region" description="Helical" evidence="1">
    <location>
        <begin position="161"/>
        <end position="184"/>
    </location>
</feature>
<evidence type="ECO:0000313" key="3">
    <source>
        <dbReference type="Proteomes" id="UP000277580"/>
    </source>
</evidence>
<evidence type="ECO:0000256" key="1">
    <source>
        <dbReference type="SAM" id="Phobius"/>
    </source>
</evidence>
<keyword evidence="3" id="KW-1185">Reference proteome</keyword>
<evidence type="ECO:0000313" key="2">
    <source>
        <dbReference type="EMBL" id="RPB10455.1"/>
    </source>
</evidence>
<organism evidence="2 3">
    <name type="scientific">Morchella conica CCBAS932</name>
    <dbReference type="NCBI Taxonomy" id="1392247"/>
    <lineage>
        <taxon>Eukaryota</taxon>
        <taxon>Fungi</taxon>
        <taxon>Dikarya</taxon>
        <taxon>Ascomycota</taxon>
        <taxon>Pezizomycotina</taxon>
        <taxon>Pezizomycetes</taxon>
        <taxon>Pezizales</taxon>
        <taxon>Morchellaceae</taxon>
        <taxon>Morchella</taxon>
    </lineage>
</organism>
<dbReference type="EMBL" id="ML119143">
    <property type="protein sequence ID" value="RPB10455.1"/>
    <property type="molecule type" value="Genomic_DNA"/>
</dbReference>
<keyword evidence="1" id="KW-0812">Transmembrane</keyword>
<gene>
    <name evidence="2" type="ORF">P167DRAFT_576340</name>
</gene>